<dbReference type="InterPro" id="IPR002789">
    <property type="entry name" value="HerA_central"/>
</dbReference>
<feature type="compositionally biased region" description="Basic and acidic residues" evidence="6">
    <location>
        <begin position="499"/>
        <end position="515"/>
    </location>
</feature>
<proteinExistence type="inferred from homology"/>
<dbReference type="Gene3D" id="3.40.50.300">
    <property type="entry name" value="P-loop containing nucleotide triphosphate hydrolases"/>
    <property type="match status" value="2"/>
</dbReference>
<dbReference type="AlphaFoldDB" id="A0A284VSI9"/>
<feature type="coiled-coil region" evidence="5">
    <location>
        <begin position="261"/>
        <end position="288"/>
    </location>
</feature>
<dbReference type="RefSeq" id="WP_179294013.1">
    <property type="nucleotide sequence ID" value="NZ_FZMP01000207.1"/>
</dbReference>
<feature type="domain" description="Helicase HerA central" evidence="7">
    <location>
        <begin position="132"/>
        <end position="343"/>
    </location>
</feature>
<keyword evidence="5" id="KW-0175">Coiled coil</keyword>
<evidence type="ECO:0000256" key="2">
    <source>
        <dbReference type="ARBA" id="ARBA00034617"/>
    </source>
</evidence>
<dbReference type="EMBL" id="FZMP01000207">
    <property type="protein sequence ID" value="SNQ62153.1"/>
    <property type="molecule type" value="Genomic_DNA"/>
</dbReference>
<dbReference type="Proteomes" id="UP000218615">
    <property type="component" value="Unassembled WGS sequence"/>
</dbReference>
<evidence type="ECO:0000256" key="1">
    <source>
        <dbReference type="ARBA" id="ARBA00007816"/>
    </source>
</evidence>
<dbReference type="STRING" id="1392998.ANME2D_01977"/>
<protein>
    <recommendedName>
        <fullName evidence="7">Helicase HerA central domain-containing protein</fullName>
    </recommendedName>
</protein>
<organism evidence="8 9">
    <name type="scientific">Candidatus Methanoperedens nitratireducens</name>
    <dbReference type="NCBI Taxonomy" id="1392998"/>
    <lineage>
        <taxon>Archaea</taxon>
        <taxon>Methanobacteriati</taxon>
        <taxon>Methanobacteriota</taxon>
        <taxon>Stenosarchaea group</taxon>
        <taxon>Methanomicrobia</taxon>
        <taxon>Methanosarcinales</taxon>
        <taxon>ANME-2 cluster</taxon>
        <taxon>Candidatus Methanoperedentaceae</taxon>
        <taxon>Candidatus Methanoperedens</taxon>
    </lineage>
</organism>
<dbReference type="PANTHER" id="PTHR42957">
    <property type="entry name" value="HELICASE MJ1565-RELATED"/>
    <property type="match status" value="1"/>
</dbReference>
<dbReference type="OrthoDB" id="107033at2157"/>
<name>A0A284VSI9_9EURY</name>
<dbReference type="InterPro" id="IPR008571">
    <property type="entry name" value="HerA-like"/>
</dbReference>
<dbReference type="SUPFAM" id="SSF52540">
    <property type="entry name" value="P-loop containing nucleoside triphosphate hydrolases"/>
    <property type="match status" value="1"/>
</dbReference>
<evidence type="ECO:0000256" key="4">
    <source>
        <dbReference type="ARBA" id="ARBA00048988"/>
    </source>
</evidence>
<comment type="catalytic activity">
    <reaction evidence="4">
        <text>ATP + H2O = ADP + phosphate + H(+)</text>
        <dbReference type="Rhea" id="RHEA:13065"/>
        <dbReference type="ChEBI" id="CHEBI:15377"/>
        <dbReference type="ChEBI" id="CHEBI:15378"/>
        <dbReference type="ChEBI" id="CHEBI:30616"/>
        <dbReference type="ChEBI" id="CHEBI:43474"/>
        <dbReference type="ChEBI" id="CHEBI:456216"/>
        <dbReference type="EC" id="5.6.2.4"/>
    </reaction>
</comment>
<dbReference type="GO" id="GO:0043139">
    <property type="term" value="F:5'-3' DNA helicase activity"/>
    <property type="evidence" value="ECO:0007669"/>
    <property type="project" value="UniProtKB-EC"/>
</dbReference>
<dbReference type="InterPro" id="IPR027417">
    <property type="entry name" value="P-loop_NTPase"/>
</dbReference>
<accession>A0A284VSI9</accession>
<comment type="catalytic activity">
    <reaction evidence="3">
        <text>ATP + H2O = ADP + phosphate + H(+)</text>
        <dbReference type="Rhea" id="RHEA:13065"/>
        <dbReference type="ChEBI" id="CHEBI:15377"/>
        <dbReference type="ChEBI" id="CHEBI:15378"/>
        <dbReference type="ChEBI" id="CHEBI:30616"/>
        <dbReference type="ChEBI" id="CHEBI:43474"/>
        <dbReference type="ChEBI" id="CHEBI:456216"/>
        <dbReference type="EC" id="5.6.2.3"/>
    </reaction>
</comment>
<keyword evidence="9" id="KW-1185">Reference proteome</keyword>
<evidence type="ECO:0000256" key="3">
    <source>
        <dbReference type="ARBA" id="ARBA00048954"/>
    </source>
</evidence>
<dbReference type="PANTHER" id="PTHR42957:SF2">
    <property type="entry name" value="HELICASE HERA CENTRAL DOMAIN-CONTAINING PROTEIN"/>
    <property type="match status" value="1"/>
</dbReference>
<feature type="region of interest" description="Disordered" evidence="6">
    <location>
        <begin position="489"/>
        <end position="522"/>
    </location>
</feature>
<gene>
    <name evidence="8" type="ORF">MNV_60034</name>
</gene>
<comment type="catalytic activity">
    <reaction evidence="2">
        <text>Couples ATP hydrolysis with the unwinding of duplex DNA by translocating in the 3'-5' direction.</text>
        <dbReference type="EC" id="5.6.2.4"/>
    </reaction>
</comment>
<evidence type="ECO:0000256" key="5">
    <source>
        <dbReference type="SAM" id="Coils"/>
    </source>
</evidence>
<sequence length="522" mass="58341">MIGTVSSSDEDGFNFISCERLPRGMFISYTDAGKKVLCRVKCCEPLNRYPQEFLMDMSIEADTVSGFYGLDPTDFKYYSYSADVVGYFDAAMGEFINPRTNPENGVRIEPAGKDILKDISKVKQGERGSASIGTVLGAEADIVMSVRDMVSQHVSVIASTGAGKSYTVGVLVEELLKPKNMAPVLIFDPHGEYSTLAEISNQPEFITPSYRPKVRIVKPEHIKIRVSDLLVSDFISIMDDGTMSDKMKTLFRSAFHNLKNNSKKQFTRNELKQEIEALRNSSNESTIDGIIWRFGKLSAPIFDDFQTIPLAEYFKVGQLTIMDVSGIEETYQQLIASVMLRRLFDAKMGTENNRYNESHVDKFLPYPVFVVIEEAHRFAPHSGEAKSKSILKTILSEGRKFGIGICMVSQRPSKLDADSLSQCMTQITMRIINPTDQQQIAQSIESASRELISELPSLAKGQAVISGVAINTPTLVRIRKRLTSDLKGRSKDAPALWKSQREYEEKHEKPAVRADEEMDIGV</sequence>
<reference evidence="9" key="1">
    <citation type="submission" date="2017-06" db="EMBL/GenBank/DDBJ databases">
        <authorList>
            <person name="Cremers G."/>
        </authorList>
    </citation>
    <scope>NUCLEOTIDE SEQUENCE [LARGE SCALE GENOMIC DNA]</scope>
</reference>
<evidence type="ECO:0000259" key="7">
    <source>
        <dbReference type="Pfam" id="PF01935"/>
    </source>
</evidence>
<comment type="similarity">
    <text evidence="1">Belongs to the HerA family.</text>
</comment>
<dbReference type="Pfam" id="PF01935">
    <property type="entry name" value="DUF87"/>
    <property type="match status" value="1"/>
</dbReference>
<evidence type="ECO:0000313" key="9">
    <source>
        <dbReference type="Proteomes" id="UP000218615"/>
    </source>
</evidence>
<evidence type="ECO:0000256" key="6">
    <source>
        <dbReference type="SAM" id="MobiDB-lite"/>
    </source>
</evidence>
<evidence type="ECO:0000313" key="8">
    <source>
        <dbReference type="EMBL" id="SNQ62153.1"/>
    </source>
</evidence>
<dbReference type="GO" id="GO:0043138">
    <property type="term" value="F:3'-5' DNA helicase activity"/>
    <property type="evidence" value="ECO:0007669"/>
    <property type="project" value="UniProtKB-EC"/>
</dbReference>